<dbReference type="Pfam" id="PF01841">
    <property type="entry name" value="Transglut_core"/>
    <property type="match status" value="1"/>
</dbReference>
<comment type="caution">
    <text evidence="3">The sequence shown here is derived from an EMBL/GenBank/DDBJ whole genome shotgun (WGS) entry which is preliminary data.</text>
</comment>
<dbReference type="Gene3D" id="3.10.620.30">
    <property type="match status" value="1"/>
</dbReference>
<dbReference type="InterPro" id="IPR002931">
    <property type="entry name" value="Transglutaminase-like"/>
</dbReference>
<evidence type="ECO:0000256" key="1">
    <source>
        <dbReference type="SAM" id="SignalP"/>
    </source>
</evidence>
<sequence length="794" mass="88953">MNKKSKSVVALLALAVVLSGCGGSGSDKAQITNEEFTTELKGKYEGEETYSYEESLSGLERDHSFEFKFGFDPNENYQSLGQLFQVYMDADLKYPVSISYDYDKEKQELIIQPPKTGVLQLPDEKRGGKLYDLGNNKDWGNAQQYYLVQYVDLDTGEELEKPLVTVFDTKHEVSAAPNLKFQVNEDGLGELSWDEIEGASEYSVVKVQYYKKEAGYSTSGESIEVLATTEDSSWSNKGGNSNSLDNDNKAFRISVEKTEDTLYSEYKNDDNMSVEDFTNNANIIEGSSTFEYDIYYAVIATNDDGTSSVSNLVDARYVAQQTPYELAYYLNKGGLDKEKYLHVEEDPNLLPSHAWVTMCDGQAVQKLINYDISDIKLDSSTFIVTDEDEKGTEVTKNEELDYISIPFKIEGTSVEGFVEVVNYDEKTYEQDLKDLKARQDDLRDQAGSIDKDVDLNEEVEDDGDAATEVSTEGFNVYANSALSEYLAINMLNGNTKISLDDFNEASSQEYLLDAWYEAIYQNPLVLGVQSIRMDGNNNVIITYDEDADTKADKQAEIQTKVKEVVAEIITDDMTDIEKEEAINDYLCANAEYDMDALDNAEKNDFKTVDEEFNDSFTAYGILINNKGVCAGYAAAFKLLADEAGLESIVVTGNLDGSLPHAWNRVKIDGQWLSIDTTNNDNEFISNSLFNLPDSISSKVLVEDKLYVMDSVLNEFTASEENNEYYRYHSKYFDTSSITDELLSGINADGKVVLRTEYSISEEDFAEIAGNVQEKSGKSLRGTYYLGVIYLEVAN</sequence>
<name>A0ABU0E2D4_9FIRM</name>
<dbReference type="EMBL" id="JAUSUR010000002">
    <property type="protein sequence ID" value="MDQ0360863.1"/>
    <property type="molecule type" value="Genomic_DNA"/>
</dbReference>
<gene>
    <name evidence="3" type="ORF">J2S15_001608</name>
</gene>
<organism evidence="3 4">
    <name type="scientific">Breznakia pachnodae</name>
    <dbReference type="NCBI Taxonomy" id="265178"/>
    <lineage>
        <taxon>Bacteria</taxon>
        <taxon>Bacillati</taxon>
        <taxon>Bacillota</taxon>
        <taxon>Erysipelotrichia</taxon>
        <taxon>Erysipelotrichales</taxon>
        <taxon>Erysipelotrichaceae</taxon>
        <taxon>Breznakia</taxon>
    </lineage>
</organism>
<dbReference type="PROSITE" id="PS51257">
    <property type="entry name" value="PROKAR_LIPOPROTEIN"/>
    <property type="match status" value="1"/>
</dbReference>
<dbReference type="Proteomes" id="UP001230220">
    <property type="component" value="Unassembled WGS sequence"/>
</dbReference>
<reference evidence="3 4" key="1">
    <citation type="submission" date="2023-07" db="EMBL/GenBank/DDBJ databases">
        <title>Genomic Encyclopedia of Type Strains, Phase IV (KMG-IV): sequencing the most valuable type-strain genomes for metagenomic binning, comparative biology and taxonomic classification.</title>
        <authorList>
            <person name="Goeker M."/>
        </authorList>
    </citation>
    <scope>NUCLEOTIDE SEQUENCE [LARGE SCALE GENOMIC DNA]</scope>
    <source>
        <strain evidence="3 4">DSM 16784</strain>
    </source>
</reference>
<evidence type="ECO:0000259" key="2">
    <source>
        <dbReference type="SMART" id="SM00460"/>
    </source>
</evidence>
<keyword evidence="4" id="KW-1185">Reference proteome</keyword>
<dbReference type="InterPro" id="IPR038765">
    <property type="entry name" value="Papain-like_cys_pep_sf"/>
</dbReference>
<dbReference type="SUPFAM" id="SSF54001">
    <property type="entry name" value="Cysteine proteinases"/>
    <property type="match status" value="1"/>
</dbReference>
<protein>
    <recommendedName>
        <fullName evidence="2">Transglutaminase-like domain-containing protein</fullName>
    </recommendedName>
</protein>
<feature type="signal peptide" evidence="1">
    <location>
        <begin position="1"/>
        <end position="29"/>
    </location>
</feature>
<feature type="domain" description="Transglutaminase-like" evidence="2">
    <location>
        <begin position="621"/>
        <end position="678"/>
    </location>
</feature>
<keyword evidence="1" id="KW-0732">Signal</keyword>
<dbReference type="PANTHER" id="PTHR46333">
    <property type="entry name" value="CYTOKINESIS PROTEIN 3"/>
    <property type="match status" value="1"/>
</dbReference>
<evidence type="ECO:0000313" key="4">
    <source>
        <dbReference type="Proteomes" id="UP001230220"/>
    </source>
</evidence>
<dbReference type="PANTHER" id="PTHR46333:SF2">
    <property type="entry name" value="CYTOKINESIS PROTEIN 3"/>
    <property type="match status" value="1"/>
</dbReference>
<proteinExistence type="predicted"/>
<evidence type="ECO:0000313" key="3">
    <source>
        <dbReference type="EMBL" id="MDQ0360863.1"/>
    </source>
</evidence>
<dbReference type="RefSeq" id="WP_307407083.1">
    <property type="nucleotide sequence ID" value="NZ_JAUSUR010000002.1"/>
</dbReference>
<dbReference type="InterPro" id="IPR052557">
    <property type="entry name" value="CAP/Cytokinesis_protein"/>
</dbReference>
<feature type="chain" id="PRO_5046549556" description="Transglutaminase-like domain-containing protein" evidence="1">
    <location>
        <begin position="30"/>
        <end position="794"/>
    </location>
</feature>
<accession>A0ABU0E2D4</accession>
<dbReference type="SMART" id="SM00460">
    <property type="entry name" value="TGc"/>
    <property type="match status" value="1"/>
</dbReference>